<accession>A0A5S5CRU8</accession>
<feature type="transmembrane region" description="Helical" evidence="1">
    <location>
        <begin position="317"/>
        <end position="350"/>
    </location>
</feature>
<organism evidence="2 3">
    <name type="scientific">Blastococcus xanthinilyticus</name>
    <dbReference type="NCBI Taxonomy" id="1564164"/>
    <lineage>
        <taxon>Bacteria</taxon>
        <taxon>Bacillati</taxon>
        <taxon>Actinomycetota</taxon>
        <taxon>Actinomycetes</taxon>
        <taxon>Geodermatophilales</taxon>
        <taxon>Geodermatophilaceae</taxon>
        <taxon>Blastococcus</taxon>
    </lineage>
</organism>
<dbReference type="InterPro" id="IPR004711">
    <property type="entry name" value="Benzoate_Transporter"/>
</dbReference>
<dbReference type="PANTHER" id="PTHR30199:SF0">
    <property type="entry name" value="INNER MEMBRANE PROTEIN YDCO"/>
    <property type="match status" value="1"/>
</dbReference>
<feature type="transmembrane region" description="Helical" evidence="1">
    <location>
        <begin position="110"/>
        <end position="131"/>
    </location>
</feature>
<sequence>MTSTTPCHVVAAGPPPARLASPAVPAAPSSTTVAGLVTALVGFLSSFAVVLTGLRAVGATPGQAASGLVVLSLTMGLATVLLAQRTRMPVTVAWSTPGAALLATASAPSWPVAVAAFVLVGALVLLTAGWPRLGTAIGAIPPVLAQAMLAGVLVPLCLQPVRAALEIPWLVVPVVAVWAVLLRFSPRWAVPAAFAVTLGIIGWPAWRGGGVEPSALVPALVWTTPDFGSPAVIGLALPLFLVTMASQNVPGMAVLASFGYRAPWRSAMAVTGAGTVLGAPFGGHAINLAAISAALAAGPEADADPGRRYLAARTAGLAYVGFALVSAAITALVVTAPAGFVAAAAGLALWPVLASSLSAALERPEDRIPVVATFLVAISGITVGGIGSAFWSLVVGLAFWAWYRPRPAVGRGTAGPG</sequence>
<evidence type="ECO:0000313" key="2">
    <source>
        <dbReference type="EMBL" id="TYP86617.1"/>
    </source>
</evidence>
<dbReference type="Pfam" id="PF03594">
    <property type="entry name" value="BenE"/>
    <property type="match status" value="1"/>
</dbReference>
<evidence type="ECO:0000313" key="3">
    <source>
        <dbReference type="Proteomes" id="UP000322499"/>
    </source>
</evidence>
<dbReference type="Proteomes" id="UP000322499">
    <property type="component" value="Unassembled WGS sequence"/>
</dbReference>
<feature type="transmembrane region" description="Helical" evidence="1">
    <location>
        <begin position="64"/>
        <end position="83"/>
    </location>
</feature>
<feature type="transmembrane region" description="Helical" evidence="1">
    <location>
        <begin position="143"/>
        <end position="161"/>
    </location>
</feature>
<evidence type="ECO:0000256" key="1">
    <source>
        <dbReference type="SAM" id="Phobius"/>
    </source>
</evidence>
<feature type="transmembrane region" description="Helical" evidence="1">
    <location>
        <begin position="370"/>
        <end position="403"/>
    </location>
</feature>
<dbReference type="GO" id="GO:0042925">
    <property type="term" value="F:benzoate transmembrane transporter activity"/>
    <property type="evidence" value="ECO:0007669"/>
    <property type="project" value="InterPro"/>
</dbReference>
<name>A0A5S5CRU8_9ACTN</name>
<dbReference type="GO" id="GO:0005886">
    <property type="term" value="C:plasma membrane"/>
    <property type="evidence" value="ECO:0007669"/>
    <property type="project" value="TreeGrafter"/>
</dbReference>
<proteinExistence type="predicted"/>
<feature type="transmembrane region" description="Helical" evidence="1">
    <location>
        <begin position="189"/>
        <end position="207"/>
    </location>
</feature>
<keyword evidence="1" id="KW-0812">Transmembrane</keyword>
<comment type="caution">
    <text evidence="2">The sequence shown here is derived from an EMBL/GenBank/DDBJ whole genome shotgun (WGS) entry which is preliminary data.</text>
</comment>
<dbReference type="NCBIfam" id="TIGR00843">
    <property type="entry name" value="benE"/>
    <property type="match status" value="1"/>
</dbReference>
<keyword evidence="1" id="KW-1133">Transmembrane helix</keyword>
<dbReference type="PANTHER" id="PTHR30199">
    <property type="entry name" value="MFS FAMILY TRANSPORTER, PREDICTED SUBSTRATE BENZOATE"/>
    <property type="match status" value="1"/>
</dbReference>
<feature type="transmembrane region" description="Helical" evidence="1">
    <location>
        <begin position="227"/>
        <end position="245"/>
    </location>
</feature>
<feature type="transmembrane region" description="Helical" evidence="1">
    <location>
        <begin position="33"/>
        <end position="52"/>
    </location>
</feature>
<dbReference type="EMBL" id="VNHW01000009">
    <property type="protein sequence ID" value="TYP86617.1"/>
    <property type="molecule type" value="Genomic_DNA"/>
</dbReference>
<dbReference type="AlphaFoldDB" id="A0A5S5CRU8"/>
<gene>
    <name evidence="2" type="ORF">BD833_109222</name>
</gene>
<protein>
    <submittedName>
        <fullName evidence="2">Benzoate membrane transport protein</fullName>
    </submittedName>
</protein>
<keyword evidence="3" id="KW-1185">Reference proteome</keyword>
<reference evidence="2 3" key="1">
    <citation type="submission" date="2019-07" db="EMBL/GenBank/DDBJ databases">
        <title>Genomic Encyclopedia of Archaeal and Bacterial Type Strains, Phase II (KMG-II): from individual species to whole genera.</title>
        <authorList>
            <person name="Goeker M."/>
        </authorList>
    </citation>
    <scope>NUCLEOTIDE SEQUENCE [LARGE SCALE GENOMIC DNA]</scope>
    <source>
        <strain evidence="2 3">DSM 46842</strain>
    </source>
</reference>
<keyword evidence="1" id="KW-0472">Membrane</keyword>
<feature type="transmembrane region" description="Helical" evidence="1">
    <location>
        <begin position="167"/>
        <end position="184"/>
    </location>
</feature>